<accession>A0A2W4VRQ8</accession>
<reference evidence="8" key="1">
    <citation type="submission" date="2018-04" db="EMBL/GenBank/DDBJ databases">
        <authorList>
            <person name="Cornet L."/>
        </authorList>
    </citation>
    <scope>NUCLEOTIDE SEQUENCE [LARGE SCALE GENOMIC DNA]</scope>
</reference>
<proteinExistence type="predicted"/>
<gene>
    <name evidence="7" type="ORF">DCF17_19495</name>
</gene>
<dbReference type="SUPFAM" id="SSF55961">
    <property type="entry name" value="Bet v1-like"/>
    <property type="match status" value="1"/>
</dbReference>
<dbReference type="Proteomes" id="UP000249081">
    <property type="component" value="Unassembled WGS sequence"/>
</dbReference>
<dbReference type="GO" id="GO:0016705">
    <property type="term" value="F:oxidoreductase activity, acting on paired donors, with incorporation or reduction of molecular oxygen"/>
    <property type="evidence" value="ECO:0007669"/>
    <property type="project" value="UniProtKB-ARBA"/>
</dbReference>
<evidence type="ECO:0000256" key="3">
    <source>
        <dbReference type="ARBA" id="ARBA00023002"/>
    </source>
</evidence>
<dbReference type="PANTHER" id="PTHR21266:SF60">
    <property type="entry name" value="3-KETOSTEROID-9-ALPHA-MONOOXYGENASE, OXYGENASE COMPONENT"/>
    <property type="match status" value="1"/>
</dbReference>
<feature type="domain" description="Rieske" evidence="6">
    <location>
        <begin position="13"/>
        <end position="118"/>
    </location>
</feature>
<dbReference type="PROSITE" id="PS51296">
    <property type="entry name" value="RIESKE"/>
    <property type="match status" value="1"/>
</dbReference>
<dbReference type="GO" id="GO:0005737">
    <property type="term" value="C:cytoplasm"/>
    <property type="evidence" value="ECO:0007669"/>
    <property type="project" value="TreeGrafter"/>
</dbReference>
<evidence type="ECO:0000256" key="2">
    <source>
        <dbReference type="ARBA" id="ARBA00022723"/>
    </source>
</evidence>
<organism evidence="7 8">
    <name type="scientific">Shackletoniella antarctica</name>
    <dbReference type="NCBI Taxonomy" id="268115"/>
    <lineage>
        <taxon>Bacteria</taxon>
        <taxon>Bacillati</taxon>
        <taxon>Cyanobacteriota</taxon>
        <taxon>Cyanophyceae</taxon>
        <taxon>Oculatellales</taxon>
        <taxon>Oculatellaceae</taxon>
        <taxon>Shackletoniella</taxon>
    </lineage>
</organism>
<dbReference type="Gene3D" id="2.102.10.10">
    <property type="entry name" value="Rieske [2Fe-2S] iron-sulphur domain"/>
    <property type="match status" value="1"/>
</dbReference>
<keyword evidence="2" id="KW-0479">Metal-binding</keyword>
<evidence type="ECO:0000256" key="1">
    <source>
        <dbReference type="ARBA" id="ARBA00022714"/>
    </source>
</evidence>
<dbReference type="EMBL" id="QBMN01000186">
    <property type="protein sequence ID" value="PZO35086.1"/>
    <property type="molecule type" value="Genomic_DNA"/>
</dbReference>
<evidence type="ECO:0000313" key="7">
    <source>
        <dbReference type="EMBL" id="PZO35086.1"/>
    </source>
</evidence>
<protein>
    <submittedName>
        <fullName evidence="7">2Fe-2S ferredoxin</fullName>
    </submittedName>
</protein>
<reference evidence="7 8" key="2">
    <citation type="submission" date="2018-06" db="EMBL/GenBank/DDBJ databases">
        <title>Metagenomic assembly of (sub)arctic Cyanobacteria and their associated microbiome from non-axenic cultures.</title>
        <authorList>
            <person name="Baurain D."/>
        </authorList>
    </citation>
    <scope>NUCLEOTIDE SEQUENCE [LARGE SCALE GENOMIC DNA]</scope>
    <source>
        <strain evidence="7">ULC041bin1</strain>
    </source>
</reference>
<dbReference type="GO" id="GO:0051537">
    <property type="term" value="F:2 iron, 2 sulfur cluster binding"/>
    <property type="evidence" value="ECO:0007669"/>
    <property type="project" value="UniProtKB-KW"/>
</dbReference>
<sequence>MDYKTDFLRDIWYYGLPSKALKPGQTLAKTFLNEPMLFGRTTAGEVFAVENRCPHRAVPLDRGTFDGKEVSCGYHGWRFDPAGRCTAIPSLKDCPAQYLENFCVRSYPVQEADGNIWFYAASDPRSQAAPKVDIPKVWGGNDRDYQLITQLPFDCGIDPAVVLLVDPAHIPFVHDSWWWASQRELTEEIKTFDPSPYGFTMRQHQLLDGNFFYRLLGKAPQVEISFYLPGIRVERITSSKHMVCNVTAVTPVTETHTEVTNLLYTTVAWLPLVRPLFSLLANQFLNQDRAVIKQPEHPWPSSRAEIFIEDADTPVRWYYQLKREFARSRAEQRPFVNPVKTQTLSWYS</sequence>
<dbReference type="CDD" id="cd03469">
    <property type="entry name" value="Rieske_RO_Alpha_N"/>
    <property type="match status" value="1"/>
</dbReference>
<dbReference type="GO" id="GO:0004497">
    <property type="term" value="F:monooxygenase activity"/>
    <property type="evidence" value="ECO:0007669"/>
    <property type="project" value="UniProtKB-ARBA"/>
</dbReference>
<dbReference type="PANTHER" id="PTHR21266">
    <property type="entry name" value="IRON-SULFUR DOMAIN CONTAINING PROTEIN"/>
    <property type="match status" value="1"/>
</dbReference>
<dbReference type="InterPro" id="IPR050584">
    <property type="entry name" value="Cholesterol_7-desaturase"/>
</dbReference>
<comment type="caution">
    <text evidence="7">The sequence shown here is derived from an EMBL/GenBank/DDBJ whole genome shotgun (WGS) entry which is preliminary data.</text>
</comment>
<evidence type="ECO:0000259" key="6">
    <source>
        <dbReference type="PROSITE" id="PS51296"/>
    </source>
</evidence>
<evidence type="ECO:0000256" key="5">
    <source>
        <dbReference type="ARBA" id="ARBA00023014"/>
    </source>
</evidence>
<keyword evidence="3" id="KW-0560">Oxidoreductase</keyword>
<dbReference type="SUPFAM" id="SSF50022">
    <property type="entry name" value="ISP domain"/>
    <property type="match status" value="1"/>
</dbReference>
<name>A0A2W4VRQ8_9CYAN</name>
<keyword evidence="5" id="KW-0411">Iron-sulfur</keyword>
<dbReference type="InterPro" id="IPR036922">
    <property type="entry name" value="Rieske_2Fe-2S_sf"/>
</dbReference>
<keyword evidence="4" id="KW-0408">Iron</keyword>
<dbReference type="GO" id="GO:0046872">
    <property type="term" value="F:metal ion binding"/>
    <property type="evidence" value="ECO:0007669"/>
    <property type="project" value="UniProtKB-KW"/>
</dbReference>
<evidence type="ECO:0000313" key="8">
    <source>
        <dbReference type="Proteomes" id="UP000249081"/>
    </source>
</evidence>
<dbReference type="Pfam" id="PF00355">
    <property type="entry name" value="Rieske"/>
    <property type="match status" value="1"/>
</dbReference>
<dbReference type="AlphaFoldDB" id="A0A2W4VRQ8"/>
<dbReference type="Gene3D" id="3.90.380.10">
    <property type="entry name" value="Naphthalene 1,2-dioxygenase Alpha Subunit, Chain A, domain 1"/>
    <property type="match status" value="1"/>
</dbReference>
<evidence type="ECO:0000256" key="4">
    <source>
        <dbReference type="ARBA" id="ARBA00023004"/>
    </source>
</evidence>
<keyword evidence="1" id="KW-0001">2Fe-2S</keyword>
<dbReference type="InterPro" id="IPR017941">
    <property type="entry name" value="Rieske_2Fe-2S"/>
</dbReference>